<organism evidence="1 2">
    <name type="scientific">Araneus ventricosus</name>
    <name type="common">Orbweaver spider</name>
    <name type="synonym">Epeira ventricosa</name>
    <dbReference type="NCBI Taxonomy" id="182803"/>
    <lineage>
        <taxon>Eukaryota</taxon>
        <taxon>Metazoa</taxon>
        <taxon>Ecdysozoa</taxon>
        <taxon>Arthropoda</taxon>
        <taxon>Chelicerata</taxon>
        <taxon>Arachnida</taxon>
        <taxon>Araneae</taxon>
        <taxon>Araneomorphae</taxon>
        <taxon>Entelegynae</taxon>
        <taxon>Araneoidea</taxon>
        <taxon>Araneidae</taxon>
        <taxon>Araneus</taxon>
    </lineage>
</organism>
<protein>
    <submittedName>
        <fullName evidence="1">Uncharacterized protein</fullName>
    </submittedName>
</protein>
<dbReference type="Proteomes" id="UP000499080">
    <property type="component" value="Unassembled WGS sequence"/>
</dbReference>
<dbReference type="EMBL" id="BGPR01000249">
    <property type="protein sequence ID" value="GBM07961.1"/>
    <property type="molecule type" value="Genomic_DNA"/>
</dbReference>
<dbReference type="AlphaFoldDB" id="A0A4Y2CU03"/>
<proteinExistence type="predicted"/>
<name>A0A4Y2CU03_ARAVE</name>
<evidence type="ECO:0000313" key="1">
    <source>
        <dbReference type="EMBL" id="GBM07961.1"/>
    </source>
</evidence>
<keyword evidence="2" id="KW-1185">Reference proteome</keyword>
<evidence type="ECO:0000313" key="2">
    <source>
        <dbReference type="Proteomes" id="UP000499080"/>
    </source>
</evidence>
<sequence length="195" mass="22518">MSGENESLINSRNHEIKTYEMKIAECEGVLIPLGPCPLITCIRHHEPTKDVEMVEPGQYVVSTNFSPTKITKNLIPSKTNALISEFDRNDRELSEKSFKTVSRKNATKQHSVETKTEIETSNKFQHLMDAEDQINLSDHQKTFIPAINLKLTDDYTLTRQEISRNHPETTNKYDRRYIEISPNSLEDRKNNRVSQ</sequence>
<comment type="caution">
    <text evidence="1">The sequence shown here is derived from an EMBL/GenBank/DDBJ whole genome shotgun (WGS) entry which is preliminary data.</text>
</comment>
<reference evidence="1 2" key="1">
    <citation type="journal article" date="2019" name="Sci. Rep.">
        <title>Orb-weaving spider Araneus ventricosus genome elucidates the spidroin gene catalogue.</title>
        <authorList>
            <person name="Kono N."/>
            <person name="Nakamura H."/>
            <person name="Ohtoshi R."/>
            <person name="Moran D.A.P."/>
            <person name="Shinohara A."/>
            <person name="Yoshida Y."/>
            <person name="Fujiwara M."/>
            <person name="Mori M."/>
            <person name="Tomita M."/>
            <person name="Arakawa K."/>
        </authorList>
    </citation>
    <scope>NUCLEOTIDE SEQUENCE [LARGE SCALE GENOMIC DNA]</scope>
</reference>
<accession>A0A4Y2CU03</accession>
<gene>
    <name evidence="1" type="ORF">AVEN_232396_1</name>
</gene>